<evidence type="ECO:0000313" key="1">
    <source>
        <dbReference type="EMBL" id="APH14919.1"/>
    </source>
</evidence>
<name>A0A1L3NFM9_CLOSG</name>
<gene>
    <name evidence="1" type="ORF">NPD5_2593</name>
</gene>
<dbReference type="AlphaFoldDB" id="A0A1L3NFM9"/>
<sequence>MKLKLELNYKYHIILSLANKEIKMSKIKENILDAIEKYNSYSLKSVNKKKISHPEIDDNTDLFSLILESEKSLPIPVRGLRYFTQVIMNDVGEELCNEIVRKKSFFRVVDVKEVTNLKLEKSEEIEEVEEIQATNFSLNKISESLQSIIALFLNTTPTEDDREKIDKILEILNK</sequence>
<protein>
    <submittedName>
        <fullName evidence="1">Uncharacterized protein</fullName>
    </submittedName>
</protein>
<dbReference type="RefSeq" id="WP_072586075.1">
    <property type="nucleotide sequence ID" value="NZ_CP013243.1"/>
</dbReference>
<accession>A0A1L3NFM9</accession>
<proteinExistence type="predicted"/>
<dbReference type="EMBL" id="CP013243">
    <property type="protein sequence ID" value="APH14919.1"/>
    <property type="molecule type" value="Genomic_DNA"/>
</dbReference>
<organism evidence="1 2">
    <name type="scientific">Clostridium sporogenes</name>
    <dbReference type="NCBI Taxonomy" id="1509"/>
    <lineage>
        <taxon>Bacteria</taxon>
        <taxon>Bacillati</taxon>
        <taxon>Bacillota</taxon>
        <taxon>Clostridia</taxon>
        <taxon>Eubacteriales</taxon>
        <taxon>Clostridiaceae</taxon>
        <taxon>Clostridium</taxon>
    </lineage>
</organism>
<dbReference type="Proteomes" id="UP000182204">
    <property type="component" value="Chromosome"/>
</dbReference>
<evidence type="ECO:0000313" key="2">
    <source>
        <dbReference type="Proteomes" id="UP000182204"/>
    </source>
</evidence>
<reference evidence="1 2" key="1">
    <citation type="submission" date="2015-11" db="EMBL/GenBank/DDBJ databases">
        <authorList>
            <person name="Hill K.K."/>
            <person name="Shirey T.B."/>
            <person name="Raphael B."/>
            <person name="Daligault H.E."/>
            <person name="Davenport K.W."/>
            <person name="Bruce D.C."/>
            <person name="Foley B.T."/>
            <person name="Johnson S.L."/>
        </authorList>
    </citation>
    <scope>NUCLEOTIDE SEQUENCE [LARGE SCALE GENOMIC DNA]</scope>
    <source>
        <strain evidence="1 2">CDC_1632</strain>
    </source>
</reference>